<comment type="caution">
    <text evidence="2">The sequence shown here is derived from an EMBL/GenBank/DDBJ whole genome shotgun (WGS) entry which is preliminary data.</text>
</comment>
<name>A0AAV4A8K7_9GAST</name>
<evidence type="ECO:0000313" key="3">
    <source>
        <dbReference type="Proteomes" id="UP000735302"/>
    </source>
</evidence>
<dbReference type="EMBL" id="BLXT01003887">
    <property type="protein sequence ID" value="GFO07556.1"/>
    <property type="molecule type" value="Genomic_DNA"/>
</dbReference>
<dbReference type="AlphaFoldDB" id="A0AAV4A8K7"/>
<gene>
    <name evidence="2" type="ORF">PoB_003406100</name>
</gene>
<dbReference type="Proteomes" id="UP000735302">
    <property type="component" value="Unassembled WGS sequence"/>
</dbReference>
<reference evidence="2 3" key="1">
    <citation type="journal article" date="2021" name="Elife">
        <title>Chloroplast acquisition without the gene transfer in kleptoplastic sea slugs, Plakobranchus ocellatus.</title>
        <authorList>
            <person name="Maeda T."/>
            <person name="Takahashi S."/>
            <person name="Yoshida T."/>
            <person name="Shimamura S."/>
            <person name="Takaki Y."/>
            <person name="Nagai Y."/>
            <person name="Toyoda A."/>
            <person name="Suzuki Y."/>
            <person name="Arimoto A."/>
            <person name="Ishii H."/>
            <person name="Satoh N."/>
            <person name="Nishiyama T."/>
            <person name="Hasebe M."/>
            <person name="Maruyama T."/>
            <person name="Minagawa J."/>
            <person name="Obokata J."/>
            <person name="Shigenobu S."/>
        </authorList>
    </citation>
    <scope>NUCLEOTIDE SEQUENCE [LARGE SCALE GENOMIC DNA]</scope>
</reference>
<protein>
    <submittedName>
        <fullName evidence="2">Uncharacterized protein</fullName>
    </submittedName>
</protein>
<sequence length="174" mass="19025">MSEQKMTTCSGGYHLSTNILGGWRGLTNDLSQMLLFLWKRMLQWLLRLVLLSGKAVGANEDAAKTLKCGYFSRSFEVGWLLHIASPQQGNPRLLGPPSGQDAGSGARTRVRKVPADGRADSLTTVPVTPRSFEQTGKMIGGCKTLRAAEESHGWTPETDAEMMDATLPADTRFR</sequence>
<evidence type="ECO:0000256" key="1">
    <source>
        <dbReference type="SAM" id="MobiDB-lite"/>
    </source>
</evidence>
<keyword evidence="3" id="KW-1185">Reference proteome</keyword>
<organism evidence="2 3">
    <name type="scientific">Plakobranchus ocellatus</name>
    <dbReference type="NCBI Taxonomy" id="259542"/>
    <lineage>
        <taxon>Eukaryota</taxon>
        <taxon>Metazoa</taxon>
        <taxon>Spiralia</taxon>
        <taxon>Lophotrochozoa</taxon>
        <taxon>Mollusca</taxon>
        <taxon>Gastropoda</taxon>
        <taxon>Heterobranchia</taxon>
        <taxon>Euthyneura</taxon>
        <taxon>Panpulmonata</taxon>
        <taxon>Sacoglossa</taxon>
        <taxon>Placobranchoidea</taxon>
        <taxon>Plakobranchidae</taxon>
        <taxon>Plakobranchus</taxon>
    </lineage>
</organism>
<accession>A0AAV4A8K7</accession>
<evidence type="ECO:0000313" key="2">
    <source>
        <dbReference type="EMBL" id="GFO07556.1"/>
    </source>
</evidence>
<feature type="region of interest" description="Disordered" evidence="1">
    <location>
        <begin position="90"/>
        <end position="111"/>
    </location>
</feature>
<proteinExistence type="predicted"/>